<name>A0A914CNQ0_9BILA</name>
<protein>
    <submittedName>
        <fullName evidence="2">Uncharacterized protein</fullName>
    </submittedName>
</protein>
<sequence length="66" mass="7640">MPSTSNSTNLKRKYATSPDECYYTDEEATRFMNITEKIYENIEDLDIMSPSLKKICDEGPVLYGMF</sequence>
<dbReference type="WBParaSite" id="ACRNAN_scaffold12786.g20781.t1">
    <property type="protein sequence ID" value="ACRNAN_scaffold12786.g20781.t1"/>
    <property type="gene ID" value="ACRNAN_scaffold12786.g20781"/>
</dbReference>
<accession>A0A914CNQ0</accession>
<organism evidence="1 2">
    <name type="scientific">Acrobeloides nanus</name>
    <dbReference type="NCBI Taxonomy" id="290746"/>
    <lineage>
        <taxon>Eukaryota</taxon>
        <taxon>Metazoa</taxon>
        <taxon>Ecdysozoa</taxon>
        <taxon>Nematoda</taxon>
        <taxon>Chromadorea</taxon>
        <taxon>Rhabditida</taxon>
        <taxon>Tylenchina</taxon>
        <taxon>Cephalobomorpha</taxon>
        <taxon>Cephaloboidea</taxon>
        <taxon>Cephalobidae</taxon>
        <taxon>Acrobeloides</taxon>
    </lineage>
</organism>
<evidence type="ECO:0000313" key="2">
    <source>
        <dbReference type="WBParaSite" id="ACRNAN_scaffold12786.g20781.t1"/>
    </source>
</evidence>
<evidence type="ECO:0000313" key="1">
    <source>
        <dbReference type="Proteomes" id="UP000887540"/>
    </source>
</evidence>
<reference evidence="2" key="1">
    <citation type="submission" date="2022-11" db="UniProtKB">
        <authorList>
            <consortium name="WormBaseParasite"/>
        </authorList>
    </citation>
    <scope>IDENTIFICATION</scope>
</reference>
<proteinExistence type="predicted"/>
<dbReference type="Proteomes" id="UP000887540">
    <property type="component" value="Unplaced"/>
</dbReference>
<keyword evidence="1" id="KW-1185">Reference proteome</keyword>
<dbReference type="AlphaFoldDB" id="A0A914CNQ0"/>